<protein>
    <submittedName>
        <fullName evidence="1">Uncharacterized protein</fullName>
    </submittedName>
</protein>
<proteinExistence type="predicted"/>
<gene>
    <name evidence="1" type="ORF">GDO81_012839</name>
</gene>
<dbReference type="AlphaFoldDB" id="A0AAV7B1A7"/>
<reference evidence="1" key="1">
    <citation type="thesis" date="2020" institute="ProQuest LLC" country="789 East Eisenhower Parkway, Ann Arbor, MI, USA">
        <title>Comparative Genomics and Chromosome Evolution.</title>
        <authorList>
            <person name="Mudd A.B."/>
        </authorList>
    </citation>
    <scope>NUCLEOTIDE SEQUENCE</scope>
    <source>
        <strain evidence="1">237g6f4</strain>
        <tissue evidence="1">Blood</tissue>
    </source>
</reference>
<accession>A0AAV7B1A7</accession>
<comment type="caution">
    <text evidence="1">The sequence shown here is derived from an EMBL/GenBank/DDBJ whole genome shotgun (WGS) entry which is preliminary data.</text>
</comment>
<dbReference type="Proteomes" id="UP000824782">
    <property type="component" value="Unassembled WGS sequence"/>
</dbReference>
<sequence>MHAQPFSQPSICSFIPIMTKNVKKYDTFSFSIFSKERQMCNRFSTCGRSPYYSPRLFLLELMPYTLIPLTTTESMNRMGNPTRY</sequence>
<evidence type="ECO:0000313" key="1">
    <source>
        <dbReference type="EMBL" id="KAG8565415.1"/>
    </source>
</evidence>
<dbReference type="EMBL" id="WNYA01000006">
    <property type="protein sequence ID" value="KAG8565415.1"/>
    <property type="molecule type" value="Genomic_DNA"/>
</dbReference>
<organism evidence="1 2">
    <name type="scientific">Engystomops pustulosus</name>
    <name type="common">Tungara frog</name>
    <name type="synonym">Physalaemus pustulosus</name>
    <dbReference type="NCBI Taxonomy" id="76066"/>
    <lineage>
        <taxon>Eukaryota</taxon>
        <taxon>Metazoa</taxon>
        <taxon>Chordata</taxon>
        <taxon>Craniata</taxon>
        <taxon>Vertebrata</taxon>
        <taxon>Euteleostomi</taxon>
        <taxon>Amphibia</taxon>
        <taxon>Batrachia</taxon>
        <taxon>Anura</taxon>
        <taxon>Neobatrachia</taxon>
        <taxon>Hyloidea</taxon>
        <taxon>Leptodactylidae</taxon>
        <taxon>Leiuperinae</taxon>
        <taxon>Engystomops</taxon>
    </lineage>
</organism>
<keyword evidence="2" id="KW-1185">Reference proteome</keyword>
<evidence type="ECO:0000313" key="2">
    <source>
        <dbReference type="Proteomes" id="UP000824782"/>
    </source>
</evidence>
<name>A0AAV7B1A7_ENGPU</name>